<dbReference type="AlphaFoldDB" id="A0A941CZH0"/>
<evidence type="ECO:0000313" key="2">
    <source>
        <dbReference type="Proteomes" id="UP000622580"/>
    </source>
</evidence>
<dbReference type="RefSeq" id="WP_215339814.1">
    <property type="nucleotide sequence ID" value="NZ_JAGSGD010000001.1"/>
</dbReference>
<dbReference type="InterPro" id="IPR046606">
    <property type="entry name" value="DUF6665"/>
</dbReference>
<gene>
    <name evidence="1" type="ORF">JKL49_08685</name>
</gene>
<name>A0A941CZH0_9CAUL</name>
<proteinExistence type="predicted"/>
<protein>
    <submittedName>
        <fullName evidence="1">Uncharacterized protein</fullName>
    </submittedName>
</protein>
<evidence type="ECO:0000313" key="1">
    <source>
        <dbReference type="EMBL" id="MBR7619461.1"/>
    </source>
</evidence>
<organism evidence="1 2">
    <name type="scientific">Phenylobacterium glaciei</name>
    <dbReference type="NCBI Taxonomy" id="2803784"/>
    <lineage>
        <taxon>Bacteria</taxon>
        <taxon>Pseudomonadati</taxon>
        <taxon>Pseudomonadota</taxon>
        <taxon>Alphaproteobacteria</taxon>
        <taxon>Caulobacterales</taxon>
        <taxon>Caulobacteraceae</taxon>
        <taxon>Phenylobacterium</taxon>
    </lineage>
</organism>
<dbReference type="Pfam" id="PF20370">
    <property type="entry name" value="DUF6665"/>
    <property type="match status" value="1"/>
</dbReference>
<dbReference type="Proteomes" id="UP000622580">
    <property type="component" value="Unassembled WGS sequence"/>
</dbReference>
<keyword evidence="2" id="KW-1185">Reference proteome</keyword>
<sequence length="103" mass="11259">MFSKRQAPSARDSGFDLLQHEMAGEAAAALGRIGGKMEAALAALRAHDAGEDQTEPRDVLLKAAARATWMFFVQRESLGLRDQRPVIAHHQIPREVLLRLGAS</sequence>
<accession>A0A941CZH0</accession>
<comment type="caution">
    <text evidence="1">The sequence shown here is derived from an EMBL/GenBank/DDBJ whole genome shotgun (WGS) entry which is preliminary data.</text>
</comment>
<dbReference type="EMBL" id="JAGSGD010000001">
    <property type="protein sequence ID" value="MBR7619461.1"/>
    <property type="molecule type" value="Genomic_DNA"/>
</dbReference>
<reference evidence="1" key="1">
    <citation type="submission" date="2021-04" db="EMBL/GenBank/DDBJ databases">
        <title>Draft genome assembly of strain Phenylobacterium sp. 20VBR1 using MiniION and Illumina platforms.</title>
        <authorList>
            <person name="Thomas F.A."/>
            <person name="Krishnan K.P."/>
            <person name="Sinha R.K."/>
        </authorList>
    </citation>
    <scope>NUCLEOTIDE SEQUENCE</scope>
    <source>
        <strain evidence="1">20VBR1</strain>
    </source>
</reference>